<accession>X1LKX7</accession>
<dbReference type="SUPFAM" id="SSF51971">
    <property type="entry name" value="Nucleotide-binding domain"/>
    <property type="match status" value="1"/>
</dbReference>
<proteinExistence type="predicted"/>
<dbReference type="AlphaFoldDB" id="X1LKX7"/>
<evidence type="ECO:0000259" key="1">
    <source>
        <dbReference type="Pfam" id="PF07992"/>
    </source>
</evidence>
<feature type="non-terminal residue" evidence="2">
    <location>
        <position position="280"/>
    </location>
</feature>
<sequence>DLYTPEPEPATGHSVAIVGGGPAGLSAAYYLALEGHEVTIFEANPQLGGMLRYGIPEYRLPKAILDKEISGITRFCRQIRCNVSLGRDFTIESLKGKGYEAIFLGIGAWVNQKMRIAGEDLPGVLSGIGFLQDAAAHKEVNLGQKIAVIGGGNTAVDAARTALRLGAAEVTIVYRRSRKEMPANEEEVEQAEQEGVKIHFLAAPLKLTAQNGTVAFMECIKMALGEPDSSGRRKPKPIENSEFTMHVDTVIAAIGQTIDTSGFLKDGGLELNHKGICDNR</sequence>
<organism evidence="2">
    <name type="scientific">marine sediment metagenome</name>
    <dbReference type="NCBI Taxonomy" id="412755"/>
    <lineage>
        <taxon>unclassified sequences</taxon>
        <taxon>metagenomes</taxon>
        <taxon>ecological metagenomes</taxon>
    </lineage>
</organism>
<name>X1LKX7_9ZZZZ</name>
<gene>
    <name evidence="2" type="ORF">S06H3_31204</name>
</gene>
<dbReference type="PANTHER" id="PTHR42783">
    <property type="entry name" value="GLUTAMATE SYNTHASE [NADPH] SMALL CHAIN"/>
    <property type="match status" value="1"/>
</dbReference>
<evidence type="ECO:0000313" key="2">
    <source>
        <dbReference type="EMBL" id="GAI20012.1"/>
    </source>
</evidence>
<dbReference type="PRINTS" id="PR00419">
    <property type="entry name" value="ADXRDTASE"/>
</dbReference>
<dbReference type="Gene3D" id="3.50.50.60">
    <property type="entry name" value="FAD/NAD(P)-binding domain"/>
    <property type="match status" value="2"/>
</dbReference>
<dbReference type="EMBL" id="BARV01018454">
    <property type="protein sequence ID" value="GAI20012.1"/>
    <property type="molecule type" value="Genomic_DNA"/>
</dbReference>
<protein>
    <recommendedName>
        <fullName evidence="1">FAD/NAD(P)-binding domain-containing protein</fullName>
    </recommendedName>
</protein>
<dbReference type="InterPro" id="IPR023753">
    <property type="entry name" value="FAD/NAD-binding_dom"/>
</dbReference>
<dbReference type="PANTHER" id="PTHR42783:SF3">
    <property type="entry name" value="GLUTAMATE SYNTHASE [NADPH] SMALL CHAIN-RELATED"/>
    <property type="match status" value="1"/>
</dbReference>
<comment type="caution">
    <text evidence="2">The sequence shown here is derived from an EMBL/GenBank/DDBJ whole genome shotgun (WGS) entry which is preliminary data.</text>
</comment>
<dbReference type="InterPro" id="IPR036188">
    <property type="entry name" value="FAD/NAD-bd_sf"/>
</dbReference>
<feature type="non-terminal residue" evidence="2">
    <location>
        <position position="1"/>
    </location>
</feature>
<dbReference type="GO" id="GO:0016491">
    <property type="term" value="F:oxidoreductase activity"/>
    <property type="evidence" value="ECO:0007669"/>
    <property type="project" value="InterPro"/>
</dbReference>
<dbReference type="Pfam" id="PF07992">
    <property type="entry name" value="Pyr_redox_2"/>
    <property type="match status" value="1"/>
</dbReference>
<feature type="domain" description="FAD/NAD(P)-binding" evidence="1">
    <location>
        <begin position="14"/>
        <end position="275"/>
    </location>
</feature>
<reference evidence="2" key="1">
    <citation type="journal article" date="2014" name="Front. Microbiol.">
        <title>High frequency of phylogenetically diverse reductive dehalogenase-homologous genes in deep subseafloor sedimentary metagenomes.</title>
        <authorList>
            <person name="Kawai M."/>
            <person name="Futagami T."/>
            <person name="Toyoda A."/>
            <person name="Takaki Y."/>
            <person name="Nishi S."/>
            <person name="Hori S."/>
            <person name="Arai W."/>
            <person name="Tsubouchi T."/>
            <person name="Morono Y."/>
            <person name="Uchiyama I."/>
            <person name="Ito T."/>
            <person name="Fujiyama A."/>
            <person name="Inagaki F."/>
            <person name="Takami H."/>
        </authorList>
    </citation>
    <scope>NUCLEOTIDE SEQUENCE</scope>
    <source>
        <strain evidence="2">Expedition CK06-06</strain>
    </source>
</reference>